<feature type="transmembrane region" description="Helical" evidence="2">
    <location>
        <begin position="21"/>
        <end position="45"/>
    </location>
</feature>
<keyword evidence="2" id="KW-0812">Transmembrane</keyword>
<sequence>MAKRPIPRIRVSDAREYVGSWASSLHMSGVSLLVLGLLVFGVIVLSNPLRTVIEQRQQVADLQAQLDQKNSDLDALTEQRARWNDPAYIRAQARDRLFYVMPGETSYLVINDVTNEKDRVRNVSADLTQTNVDWVSGLLNSIIVAGLSTATPEQLTGIK</sequence>
<accession>A0A6J6D0Z1</accession>
<name>A0A6J6D0Z1_9ZZZZ</name>
<evidence type="ECO:0000313" key="3">
    <source>
        <dbReference type="EMBL" id="CAB4556329.1"/>
    </source>
</evidence>
<dbReference type="Pfam" id="PF04977">
    <property type="entry name" value="DivIC"/>
    <property type="match status" value="1"/>
</dbReference>
<organism evidence="3">
    <name type="scientific">freshwater metagenome</name>
    <dbReference type="NCBI Taxonomy" id="449393"/>
    <lineage>
        <taxon>unclassified sequences</taxon>
        <taxon>metagenomes</taxon>
        <taxon>ecological metagenomes</taxon>
    </lineage>
</organism>
<evidence type="ECO:0000256" key="2">
    <source>
        <dbReference type="SAM" id="Phobius"/>
    </source>
</evidence>
<evidence type="ECO:0000256" key="1">
    <source>
        <dbReference type="SAM" id="Coils"/>
    </source>
</evidence>
<gene>
    <name evidence="3" type="ORF">UFOPK1591_00395</name>
</gene>
<protein>
    <submittedName>
        <fullName evidence="3">Unannotated protein</fullName>
    </submittedName>
</protein>
<keyword evidence="2" id="KW-1133">Transmembrane helix</keyword>
<dbReference type="InterPro" id="IPR007060">
    <property type="entry name" value="FtsL/DivIC"/>
</dbReference>
<keyword evidence="1" id="KW-0175">Coiled coil</keyword>
<reference evidence="3" key="1">
    <citation type="submission" date="2020-05" db="EMBL/GenBank/DDBJ databases">
        <authorList>
            <person name="Chiriac C."/>
            <person name="Salcher M."/>
            <person name="Ghai R."/>
            <person name="Kavagutti S V."/>
        </authorList>
    </citation>
    <scope>NUCLEOTIDE SEQUENCE</scope>
</reference>
<feature type="coiled-coil region" evidence="1">
    <location>
        <begin position="52"/>
        <end position="79"/>
    </location>
</feature>
<dbReference type="EMBL" id="CAEZTD010000019">
    <property type="protein sequence ID" value="CAB4556329.1"/>
    <property type="molecule type" value="Genomic_DNA"/>
</dbReference>
<keyword evidence="2" id="KW-0472">Membrane</keyword>
<proteinExistence type="predicted"/>
<dbReference type="AlphaFoldDB" id="A0A6J6D0Z1"/>